<comment type="subcellular location">
    <subcellularLocation>
        <location evidence="1 7">Cell membrane</location>
        <topology evidence="1 7">Multi-pass membrane protein</topology>
    </subcellularLocation>
</comment>
<dbReference type="Proteomes" id="UP000093412">
    <property type="component" value="Unassembled WGS sequence"/>
</dbReference>
<dbReference type="InterPro" id="IPR000515">
    <property type="entry name" value="MetI-like"/>
</dbReference>
<accession>A0A163PXU3</accession>
<evidence type="ECO:0000313" key="10">
    <source>
        <dbReference type="EMBL" id="OCI32232.1"/>
    </source>
</evidence>
<comment type="similarity">
    <text evidence="7">Belongs to the binding-protein-dependent transport system permease family.</text>
</comment>
<feature type="transmembrane region" description="Helical" evidence="7">
    <location>
        <begin position="127"/>
        <end position="151"/>
    </location>
</feature>
<evidence type="ECO:0000313" key="11">
    <source>
        <dbReference type="Proteomes" id="UP000076447"/>
    </source>
</evidence>
<evidence type="ECO:0000259" key="8">
    <source>
        <dbReference type="PROSITE" id="PS50928"/>
    </source>
</evidence>
<dbReference type="GO" id="GO:0005886">
    <property type="term" value="C:plasma membrane"/>
    <property type="evidence" value="ECO:0007669"/>
    <property type="project" value="UniProtKB-SubCell"/>
</dbReference>
<dbReference type="InterPro" id="IPR035906">
    <property type="entry name" value="MetI-like_sf"/>
</dbReference>
<proteinExistence type="inferred from homology"/>
<dbReference type="PANTHER" id="PTHR43744">
    <property type="entry name" value="ABC TRANSPORTER PERMEASE PROTEIN MG189-RELATED-RELATED"/>
    <property type="match status" value="1"/>
</dbReference>
<protein>
    <submittedName>
        <fullName evidence="9">L-arabinose transport system permease protein AraQ</fullName>
    </submittedName>
</protein>
<dbReference type="Pfam" id="PF00528">
    <property type="entry name" value="BPD_transp_1"/>
    <property type="match status" value="1"/>
</dbReference>
<dbReference type="Gene3D" id="1.10.3720.10">
    <property type="entry name" value="MetI-like"/>
    <property type="match status" value="1"/>
</dbReference>
<reference evidence="10 12" key="2">
    <citation type="submission" date="2016-06" db="EMBL/GenBank/DDBJ databases">
        <title>Genome sequence of Oerskovia enterophila DSM 43852.</title>
        <authorList>
            <person name="Poehlein A."/>
            <person name="Jag V."/>
            <person name="Bengelsdorf F.R."/>
            <person name="Daniel R."/>
            <person name="Duerre P."/>
        </authorList>
    </citation>
    <scope>NUCLEOTIDE SEQUENCE [LARGE SCALE GENOMIC DNA]</scope>
    <source>
        <strain evidence="10 12">DSM 43852</strain>
    </source>
</reference>
<gene>
    <name evidence="9" type="primary">araQ_13</name>
    <name evidence="10" type="synonym">araQ_6</name>
    <name evidence="10" type="ORF">OERS_10280</name>
    <name evidence="9" type="ORF">OJAG_39360</name>
</gene>
<dbReference type="PANTHER" id="PTHR43744:SF12">
    <property type="entry name" value="ABC TRANSPORTER PERMEASE PROTEIN MG189-RELATED"/>
    <property type="match status" value="1"/>
</dbReference>
<dbReference type="AlphaFoldDB" id="A0A163PXU3"/>
<dbReference type="CDD" id="cd06261">
    <property type="entry name" value="TM_PBP2"/>
    <property type="match status" value="1"/>
</dbReference>
<keyword evidence="6 7" id="KW-0472">Membrane</keyword>
<comment type="caution">
    <text evidence="9">The sequence shown here is derived from an EMBL/GenBank/DDBJ whole genome shotgun (WGS) entry which is preliminary data.</text>
</comment>
<dbReference type="Proteomes" id="UP000076447">
    <property type="component" value="Unassembled WGS sequence"/>
</dbReference>
<evidence type="ECO:0000256" key="4">
    <source>
        <dbReference type="ARBA" id="ARBA00022692"/>
    </source>
</evidence>
<keyword evidence="3" id="KW-1003">Cell membrane</keyword>
<evidence type="ECO:0000256" key="6">
    <source>
        <dbReference type="ARBA" id="ARBA00023136"/>
    </source>
</evidence>
<dbReference type="SUPFAM" id="SSF161098">
    <property type="entry name" value="MetI-like"/>
    <property type="match status" value="1"/>
</dbReference>
<evidence type="ECO:0000256" key="3">
    <source>
        <dbReference type="ARBA" id="ARBA00022475"/>
    </source>
</evidence>
<dbReference type="EMBL" id="MAQA01000008">
    <property type="protein sequence ID" value="OCI32232.1"/>
    <property type="molecule type" value="Genomic_DNA"/>
</dbReference>
<dbReference type="EMBL" id="LRIE01000085">
    <property type="protein sequence ID" value="KZM33616.1"/>
    <property type="molecule type" value="Genomic_DNA"/>
</dbReference>
<organism evidence="9 11">
    <name type="scientific">Oerskovia enterophila</name>
    <dbReference type="NCBI Taxonomy" id="43678"/>
    <lineage>
        <taxon>Bacteria</taxon>
        <taxon>Bacillati</taxon>
        <taxon>Actinomycetota</taxon>
        <taxon>Actinomycetes</taxon>
        <taxon>Micrococcales</taxon>
        <taxon>Cellulomonadaceae</taxon>
        <taxon>Oerskovia</taxon>
    </lineage>
</organism>
<keyword evidence="4 7" id="KW-0812">Transmembrane</keyword>
<reference evidence="9 11" key="1">
    <citation type="submission" date="2016-01" db="EMBL/GenBank/DDBJ databases">
        <title>Genome sequence of Oerskovia enterophila VJag, an agar and cellulose degrading bacterium.</title>
        <authorList>
            <person name="Poehlein A."/>
            <person name="Jag V."/>
            <person name="Bengelsdorf F."/>
            <person name="Duerre P."/>
            <person name="Daniel R."/>
        </authorList>
    </citation>
    <scope>NUCLEOTIDE SEQUENCE [LARGE SCALE GENOMIC DNA]</scope>
    <source>
        <strain evidence="9 11">VJag</strain>
    </source>
</reference>
<evidence type="ECO:0000313" key="12">
    <source>
        <dbReference type="Proteomes" id="UP000093412"/>
    </source>
</evidence>
<feature type="transmembrane region" description="Helical" evidence="7">
    <location>
        <begin position="31"/>
        <end position="53"/>
    </location>
</feature>
<name>A0A163PXU3_9CELL</name>
<feature type="transmembrane region" description="Helical" evidence="7">
    <location>
        <begin position="91"/>
        <end position="115"/>
    </location>
</feature>
<evidence type="ECO:0000256" key="1">
    <source>
        <dbReference type="ARBA" id="ARBA00004651"/>
    </source>
</evidence>
<evidence type="ECO:0000313" key="9">
    <source>
        <dbReference type="EMBL" id="KZM33616.1"/>
    </source>
</evidence>
<evidence type="ECO:0000256" key="2">
    <source>
        <dbReference type="ARBA" id="ARBA00022448"/>
    </source>
</evidence>
<keyword evidence="2 7" id="KW-0813">Transport</keyword>
<dbReference type="GO" id="GO:0055085">
    <property type="term" value="P:transmembrane transport"/>
    <property type="evidence" value="ECO:0007669"/>
    <property type="project" value="InterPro"/>
</dbReference>
<feature type="domain" description="ABC transmembrane type-1" evidence="8">
    <location>
        <begin position="92"/>
        <end position="282"/>
    </location>
</feature>
<sequence>MPPTSSRATPAPSGTSTLVRRPRRPIRWSRGATYTALVVGLLLTLMPFIWMLLGSFKTQGELLQRPITWWPESPTLENYEKWLSQLNYGQFFMNSIVVAVAVVLGNIIFCSMVGYALAKMRFPGKKVLFALVMLTLMVPGVVTLVPMFVLVSNMGLVNTYPALILPFLAGPLGVFLMRQFILGIPDALIEAARIDGAGEFRIFFRIVLPQCGPPLATLSILTFLGSWNNFLWPLVVAQTENMYTLPVALSLYSVGSNGTYYGLLMAGSVLVVTPILILFLFLQRYFVQGIAMTGIK</sequence>
<feature type="transmembrane region" description="Helical" evidence="7">
    <location>
        <begin position="163"/>
        <end position="181"/>
    </location>
</feature>
<feature type="transmembrane region" description="Helical" evidence="7">
    <location>
        <begin position="260"/>
        <end position="282"/>
    </location>
</feature>
<evidence type="ECO:0000256" key="7">
    <source>
        <dbReference type="RuleBase" id="RU363032"/>
    </source>
</evidence>
<keyword evidence="12" id="KW-1185">Reference proteome</keyword>
<dbReference type="OrthoDB" id="148827at2"/>
<evidence type="ECO:0000256" key="5">
    <source>
        <dbReference type="ARBA" id="ARBA00022989"/>
    </source>
</evidence>
<keyword evidence="5 7" id="KW-1133">Transmembrane helix</keyword>
<dbReference type="RefSeq" id="WP_068624954.1">
    <property type="nucleotide sequence ID" value="NZ_JBEPRG010000043.1"/>
</dbReference>
<feature type="transmembrane region" description="Helical" evidence="7">
    <location>
        <begin position="202"/>
        <end position="224"/>
    </location>
</feature>
<dbReference type="STRING" id="43678.OJAG_39360"/>
<dbReference type="PROSITE" id="PS50928">
    <property type="entry name" value="ABC_TM1"/>
    <property type="match status" value="1"/>
</dbReference>
<dbReference type="PATRIC" id="fig|43678.3.peg.4110"/>